<keyword evidence="1" id="KW-0472">Membrane</keyword>
<gene>
    <name evidence="2" type="ORF">GSPATT00029391001</name>
</gene>
<feature type="transmembrane region" description="Helical" evidence="1">
    <location>
        <begin position="168"/>
        <end position="192"/>
    </location>
</feature>
<proteinExistence type="predicted"/>
<name>A0BJP5_PARTE</name>
<feature type="transmembrane region" description="Helical" evidence="1">
    <location>
        <begin position="26"/>
        <end position="50"/>
    </location>
</feature>
<evidence type="ECO:0000256" key="1">
    <source>
        <dbReference type="SAM" id="Phobius"/>
    </source>
</evidence>
<dbReference type="RefSeq" id="XP_001426160.1">
    <property type="nucleotide sequence ID" value="XM_001426123.2"/>
</dbReference>
<feature type="transmembrane region" description="Helical" evidence="1">
    <location>
        <begin position="62"/>
        <end position="84"/>
    </location>
</feature>
<evidence type="ECO:0000313" key="2">
    <source>
        <dbReference type="EMBL" id="CAK58762.1"/>
    </source>
</evidence>
<feature type="transmembrane region" description="Helical" evidence="1">
    <location>
        <begin position="104"/>
        <end position="125"/>
    </location>
</feature>
<protein>
    <recommendedName>
        <fullName evidence="4">Derlin</fullName>
    </recommendedName>
</protein>
<organism evidence="2 3">
    <name type="scientific">Paramecium tetraurelia</name>
    <dbReference type="NCBI Taxonomy" id="5888"/>
    <lineage>
        <taxon>Eukaryota</taxon>
        <taxon>Sar</taxon>
        <taxon>Alveolata</taxon>
        <taxon>Ciliophora</taxon>
        <taxon>Intramacronucleata</taxon>
        <taxon>Oligohymenophorea</taxon>
        <taxon>Peniculida</taxon>
        <taxon>Parameciidae</taxon>
        <taxon>Paramecium</taxon>
    </lineage>
</organism>
<reference evidence="2 3" key="1">
    <citation type="journal article" date="2006" name="Nature">
        <title>Global trends of whole-genome duplications revealed by the ciliate Paramecium tetraurelia.</title>
        <authorList>
            <consortium name="Genoscope"/>
            <person name="Aury J.-M."/>
            <person name="Jaillon O."/>
            <person name="Duret L."/>
            <person name="Noel B."/>
            <person name="Jubin C."/>
            <person name="Porcel B.M."/>
            <person name="Segurens B."/>
            <person name="Daubin V."/>
            <person name="Anthouard V."/>
            <person name="Aiach N."/>
            <person name="Arnaiz O."/>
            <person name="Billaut A."/>
            <person name="Beisson J."/>
            <person name="Blanc I."/>
            <person name="Bouhouche K."/>
            <person name="Camara F."/>
            <person name="Duharcourt S."/>
            <person name="Guigo R."/>
            <person name="Gogendeau D."/>
            <person name="Katinka M."/>
            <person name="Keller A.-M."/>
            <person name="Kissmehl R."/>
            <person name="Klotz C."/>
            <person name="Koll F."/>
            <person name="Le Moue A."/>
            <person name="Lepere C."/>
            <person name="Malinsky S."/>
            <person name="Nowacki M."/>
            <person name="Nowak J.K."/>
            <person name="Plattner H."/>
            <person name="Poulain J."/>
            <person name="Ruiz F."/>
            <person name="Serrano V."/>
            <person name="Zagulski M."/>
            <person name="Dessen P."/>
            <person name="Betermier M."/>
            <person name="Weissenbach J."/>
            <person name="Scarpelli C."/>
            <person name="Schachter V."/>
            <person name="Sperling L."/>
            <person name="Meyer E."/>
            <person name="Cohen J."/>
            <person name="Wincker P."/>
        </authorList>
    </citation>
    <scope>NUCLEOTIDE SEQUENCE [LARGE SCALE GENOMIC DNA]</scope>
    <source>
        <strain evidence="2 3">Stock d4-2</strain>
    </source>
</reference>
<sequence length="286" mass="33189">MNFRTYSQADTSCAGFINQIPLGIKIILLLLISATLVDALFSGIFTYWFQDLPLKIFKGFQLWRLFFTQFIESLFGVMFMIYIFSTSVVNTEKKLGTVVFLLDFFFKNFMIQVVFLILSLIIQVYTIPSRGLWNIYLVYLSLQCYANPEGLVRIWFFPCQLPGKYVPIIYGLIGFAMNQSYDPIAALIFGYIEAKFFNSMMFRPSQSFIKKIENSNFLKRLVTREDFHLMQQNLDLNPTEEKEMSERERSFQGKGIKIGGGDNFNFENIIVDNSEYCDQDGPSTIE</sequence>
<dbReference type="OMA" id="QCYANPE"/>
<feature type="transmembrane region" description="Helical" evidence="1">
    <location>
        <begin position="137"/>
        <end position="156"/>
    </location>
</feature>
<evidence type="ECO:0000313" key="3">
    <source>
        <dbReference type="Proteomes" id="UP000000600"/>
    </source>
</evidence>
<keyword evidence="3" id="KW-1185">Reference proteome</keyword>
<dbReference type="EMBL" id="CT867998">
    <property type="protein sequence ID" value="CAK58762.1"/>
    <property type="molecule type" value="Genomic_DNA"/>
</dbReference>
<dbReference type="OrthoDB" id="306458at2759"/>
<dbReference type="KEGG" id="ptm:GSPATT00029391001"/>
<evidence type="ECO:0008006" key="4">
    <source>
        <dbReference type="Google" id="ProtNLM"/>
    </source>
</evidence>
<dbReference type="InParanoid" id="A0BJP5"/>
<accession>A0BJP5</accession>
<dbReference type="Proteomes" id="UP000000600">
    <property type="component" value="Unassembled WGS sequence"/>
</dbReference>
<dbReference type="eggNOG" id="ENOG502SRYC">
    <property type="taxonomic scope" value="Eukaryota"/>
</dbReference>
<dbReference type="GeneID" id="5011944"/>
<keyword evidence="1" id="KW-0812">Transmembrane</keyword>
<dbReference type="AlphaFoldDB" id="A0BJP5"/>
<keyword evidence="1" id="KW-1133">Transmembrane helix</keyword>
<dbReference type="HOGENOM" id="CLU_974722_0_0_1"/>